<evidence type="ECO:0000256" key="4">
    <source>
        <dbReference type="ARBA" id="ARBA00022519"/>
    </source>
</evidence>
<dbReference type="GO" id="GO:0005886">
    <property type="term" value="C:plasma membrane"/>
    <property type="evidence" value="ECO:0007669"/>
    <property type="project" value="UniProtKB-SubCell"/>
</dbReference>
<dbReference type="STRING" id="199441.BkAM31D_00915"/>
<evidence type="ECO:0000256" key="7">
    <source>
        <dbReference type="ARBA" id="ARBA00023136"/>
    </source>
</evidence>
<comment type="similarity">
    <text evidence="8">Belongs to the TRAP transporter small permease family.</text>
</comment>
<dbReference type="InterPro" id="IPR055348">
    <property type="entry name" value="DctQ"/>
</dbReference>
<feature type="transmembrane region" description="Helical" evidence="9">
    <location>
        <begin position="86"/>
        <end position="112"/>
    </location>
</feature>
<name>A0A1X9MDP0_9BACI</name>
<gene>
    <name evidence="11" type="primary">yiaM_1</name>
    <name evidence="11" type="ORF">BkAM31D_00915</name>
</gene>
<evidence type="ECO:0000256" key="8">
    <source>
        <dbReference type="ARBA" id="ARBA00038436"/>
    </source>
</evidence>
<feature type="transmembrane region" description="Helical" evidence="9">
    <location>
        <begin position="12"/>
        <end position="32"/>
    </location>
</feature>
<proteinExistence type="inferred from homology"/>
<evidence type="ECO:0000313" key="12">
    <source>
        <dbReference type="Proteomes" id="UP000193006"/>
    </source>
</evidence>
<dbReference type="GO" id="GO:0022857">
    <property type="term" value="F:transmembrane transporter activity"/>
    <property type="evidence" value="ECO:0007669"/>
    <property type="project" value="TreeGrafter"/>
</dbReference>
<evidence type="ECO:0000256" key="5">
    <source>
        <dbReference type="ARBA" id="ARBA00022692"/>
    </source>
</evidence>
<feature type="transmembrane region" description="Helical" evidence="9">
    <location>
        <begin position="47"/>
        <end position="65"/>
    </location>
</feature>
<feature type="transmembrane region" description="Helical" evidence="9">
    <location>
        <begin position="124"/>
        <end position="146"/>
    </location>
</feature>
<keyword evidence="2" id="KW-0813">Transport</keyword>
<sequence>MNKLKVVLDKTLITSASLLLILMVIFSVWQVLARYVFNISSPGTEESIRYLLIWFGLLTAAYVFGAKKHIAILFFREKFSPRTQLLIERVTDVLIILLAAILMVFGGIKIVLLTSAQTAAATGISLGVVYAALPVSGVFIIIYTVISMMTKRINENEEVGV</sequence>
<evidence type="ECO:0000259" key="10">
    <source>
        <dbReference type="Pfam" id="PF04290"/>
    </source>
</evidence>
<keyword evidence="5 9" id="KW-0812">Transmembrane</keyword>
<dbReference type="GO" id="GO:0015740">
    <property type="term" value="P:C4-dicarboxylate transport"/>
    <property type="evidence" value="ECO:0007669"/>
    <property type="project" value="TreeGrafter"/>
</dbReference>
<dbReference type="RefSeq" id="WP_066159648.1">
    <property type="nucleotide sequence ID" value="NZ_CP020814.1"/>
</dbReference>
<evidence type="ECO:0000256" key="9">
    <source>
        <dbReference type="SAM" id="Phobius"/>
    </source>
</evidence>
<keyword evidence="4" id="KW-0997">Cell inner membrane</keyword>
<dbReference type="Proteomes" id="UP000193006">
    <property type="component" value="Chromosome"/>
</dbReference>
<dbReference type="Pfam" id="PF04290">
    <property type="entry name" value="DctQ"/>
    <property type="match status" value="1"/>
</dbReference>
<reference evidence="11 12" key="1">
    <citation type="submission" date="2017-04" db="EMBL/GenBank/DDBJ databases">
        <title>Bacillus krulwichiae AM31D Genome sequencing and assembly.</title>
        <authorList>
            <person name="Krulwich T.A."/>
            <person name="Anastor L."/>
            <person name="Ehrlich R."/>
            <person name="Ehrlich G.D."/>
            <person name="Janto B."/>
        </authorList>
    </citation>
    <scope>NUCLEOTIDE SEQUENCE [LARGE SCALE GENOMIC DNA]</scope>
    <source>
        <strain evidence="11 12">AM31D</strain>
    </source>
</reference>
<dbReference type="EMBL" id="CP020814">
    <property type="protein sequence ID" value="ARK28552.1"/>
    <property type="molecule type" value="Genomic_DNA"/>
</dbReference>
<keyword evidence="12" id="KW-1185">Reference proteome</keyword>
<dbReference type="AlphaFoldDB" id="A0A1X9MDP0"/>
<organism evidence="11 12">
    <name type="scientific">Halalkalibacter krulwichiae</name>
    <dbReference type="NCBI Taxonomy" id="199441"/>
    <lineage>
        <taxon>Bacteria</taxon>
        <taxon>Bacillati</taxon>
        <taxon>Bacillota</taxon>
        <taxon>Bacilli</taxon>
        <taxon>Bacillales</taxon>
        <taxon>Bacillaceae</taxon>
        <taxon>Halalkalibacter</taxon>
    </lineage>
</organism>
<protein>
    <submittedName>
        <fullName evidence="11">2,3-diketo-L-gulonate TRAP transporter small permease protein YiaM</fullName>
    </submittedName>
</protein>
<evidence type="ECO:0000256" key="3">
    <source>
        <dbReference type="ARBA" id="ARBA00022475"/>
    </source>
</evidence>
<feature type="domain" description="Tripartite ATP-independent periplasmic transporters DctQ component" evidence="10">
    <location>
        <begin position="23"/>
        <end position="148"/>
    </location>
</feature>
<keyword evidence="7 9" id="KW-0472">Membrane</keyword>
<evidence type="ECO:0000256" key="1">
    <source>
        <dbReference type="ARBA" id="ARBA00004429"/>
    </source>
</evidence>
<keyword evidence="3" id="KW-1003">Cell membrane</keyword>
<accession>A0A1X9MDP0</accession>
<dbReference type="PANTHER" id="PTHR35011:SF2">
    <property type="entry name" value="2,3-DIKETO-L-GULONATE TRAP TRANSPORTER SMALL PERMEASE PROTEIN YIAM"/>
    <property type="match status" value="1"/>
</dbReference>
<evidence type="ECO:0000313" key="11">
    <source>
        <dbReference type="EMBL" id="ARK28552.1"/>
    </source>
</evidence>
<evidence type="ECO:0000256" key="2">
    <source>
        <dbReference type="ARBA" id="ARBA00022448"/>
    </source>
</evidence>
<dbReference type="KEGG" id="bkw:BkAM31D_00915"/>
<dbReference type="InterPro" id="IPR007387">
    <property type="entry name" value="TRAP_DctQ"/>
</dbReference>
<keyword evidence="6 9" id="KW-1133">Transmembrane helix</keyword>
<evidence type="ECO:0000256" key="6">
    <source>
        <dbReference type="ARBA" id="ARBA00022989"/>
    </source>
</evidence>
<dbReference type="PANTHER" id="PTHR35011">
    <property type="entry name" value="2,3-DIKETO-L-GULONATE TRAP TRANSPORTER SMALL PERMEASE PROTEIN YIAM"/>
    <property type="match status" value="1"/>
</dbReference>
<comment type="subcellular location">
    <subcellularLocation>
        <location evidence="1">Cell inner membrane</location>
        <topology evidence="1">Multi-pass membrane protein</topology>
    </subcellularLocation>
</comment>